<feature type="region of interest" description="Disordered" evidence="1">
    <location>
        <begin position="1"/>
        <end position="20"/>
    </location>
</feature>
<name>A0A7R9BXY4_9CRUS</name>
<dbReference type="AlphaFoldDB" id="A0A7R9BXY4"/>
<dbReference type="Proteomes" id="UP000678499">
    <property type="component" value="Unassembled WGS sequence"/>
</dbReference>
<keyword evidence="3" id="KW-1185">Reference proteome</keyword>
<dbReference type="EMBL" id="OA887705">
    <property type="protein sequence ID" value="CAD7283581.1"/>
    <property type="molecule type" value="Genomic_DNA"/>
</dbReference>
<organism evidence="2">
    <name type="scientific">Notodromas monacha</name>
    <dbReference type="NCBI Taxonomy" id="399045"/>
    <lineage>
        <taxon>Eukaryota</taxon>
        <taxon>Metazoa</taxon>
        <taxon>Ecdysozoa</taxon>
        <taxon>Arthropoda</taxon>
        <taxon>Crustacea</taxon>
        <taxon>Oligostraca</taxon>
        <taxon>Ostracoda</taxon>
        <taxon>Podocopa</taxon>
        <taxon>Podocopida</taxon>
        <taxon>Cypridocopina</taxon>
        <taxon>Cypridoidea</taxon>
        <taxon>Cyprididae</taxon>
        <taxon>Notodromas</taxon>
    </lineage>
</organism>
<evidence type="ECO:0000256" key="1">
    <source>
        <dbReference type="SAM" id="MobiDB-lite"/>
    </source>
</evidence>
<proteinExistence type="predicted"/>
<sequence length="190" mass="20770">MNSFKSGQQRNSSESVSNRDLLVPSPELIMRLAESGEFDLLRGVVELLPKSNIEKFSEAGQIGCNAQEEFEAFKSSFLTRSQVEPVVGVEPVPAPFVAPLNPARNPNLLNTENQQALYGPPSSGGMNSGGNVNEWSAMVSEVPQRRNGSNFVHQVDSGPAPVQLTPKQQFRVLHKQRAIAFVDRLLGKNN</sequence>
<dbReference type="EMBL" id="CAJPEX010005668">
    <property type="protein sequence ID" value="CAG0923733.1"/>
    <property type="molecule type" value="Genomic_DNA"/>
</dbReference>
<reference evidence="2" key="1">
    <citation type="submission" date="2020-11" db="EMBL/GenBank/DDBJ databases">
        <authorList>
            <person name="Tran Van P."/>
        </authorList>
    </citation>
    <scope>NUCLEOTIDE SEQUENCE</scope>
</reference>
<evidence type="ECO:0000313" key="3">
    <source>
        <dbReference type="Proteomes" id="UP000678499"/>
    </source>
</evidence>
<gene>
    <name evidence="2" type="ORF">NMOB1V02_LOCUS11193</name>
</gene>
<protein>
    <submittedName>
        <fullName evidence="2">Uncharacterized protein</fullName>
    </submittedName>
</protein>
<evidence type="ECO:0000313" key="2">
    <source>
        <dbReference type="EMBL" id="CAD7283581.1"/>
    </source>
</evidence>
<accession>A0A7R9BXY4</accession>
<feature type="compositionally biased region" description="Polar residues" evidence="1">
    <location>
        <begin position="1"/>
        <end position="18"/>
    </location>
</feature>